<feature type="compositionally biased region" description="Low complexity" evidence="1">
    <location>
        <begin position="18"/>
        <end position="62"/>
    </location>
</feature>
<dbReference type="OMA" id="RFPQDSY"/>
<dbReference type="InterPro" id="IPR018809">
    <property type="entry name" value="DUF2406"/>
</dbReference>
<evidence type="ECO:0000313" key="2">
    <source>
        <dbReference type="EMBL" id="KLU91122.1"/>
    </source>
</evidence>
<feature type="compositionally biased region" description="Basic and acidic residues" evidence="1">
    <location>
        <begin position="97"/>
        <end position="117"/>
    </location>
</feature>
<feature type="compositionally biased region" description="Pro residues" evidence="1">
    <location>
        <begin position="380"/>
        <end position="389"/>
    </location>
</feature>
<dbReference type="eggNOG" id="ENOG502RXHE">
    <property type="taxonomic scope" value="Eukaryota"/>
</dbReference>
<dbReference type="PANTHER" id="PTHR28186">
    <property type="entry name" value="MEIOTICALLY UP-REGULATED GENE 9 PROTEIN"/>
    <property type="match status" value="1"/>
</dbReference>
<gene>
    <name evidence="2" type="ORF">MAPG_09645</name>
</gene>
<feature type="compositionally biased region" description="Basic residues" evidence="1">
    <location>
        <begin position="421"/>
        <end position="431"/>
    </location>
</feature>
<proteinExistence type="predicted"/>
<name>A0A0C4EAH4_MAGP6</name>
<feature type="compositionally biased region" description="Polar residues" evidence="1">
    <location>
        <begin position="258"/>
        <end position="289"/>
    </location>
</feature>
<dbReference type="EMBL" id="GL876976">
    <property type="protein sequence ID" value="KLU91122.1"/>
    <property type="molecule type" value="Genomic_DNA"/>
</dbReference>
<evidence type="ECO:0000256" key="1">
    <source>
        <dbReference type="SAM" id="MobiDB-lite"/>
    </source>
</evidence>
<reference evidence="2" key="3">
    <citation type="submission" date="2011-03" db="EMBL/GenBank/DDBJ databases">
        <title>Annotation of Magnaporthe poae ATCC 64411.</title>
        <authorList>
            <person name="Ma L.-J."/>
            <person name="Dead R."/>
            <person name="Young S.K."/>
            <person name="Zeng Q."/>
            <person name="Gargeya S."/>
            <person name="Fitzgerald M."/>
            <person name="Haas B."/>
            <person name="Abouelleil A."/>
            <person name="Alvarado L."/>
            <person name="Arachchi H.M."/>
            <person name="Berlin A."/>
            <person name="Brown A."/>
            <person name="Chapman S.B."/>
            <person name="Chen Z."/>
            <person name="Dunbar C."/>
            <person name="Freedman E."/>
            <person name="Gearin G."/>
            <person name="Gellesch M."/>
            <person name="Goldberg J."/>
            <person name="Griggs A."/>
            <person name="Gujja S."/>
            <person name="Heiman D."/>
            <person name="Howarth C."/>
            <person name="Larson L."/>
            <person name="Lui A."/>
            <person name="MacDonald P.J.P."/>
            <person name="Mehta T."/>
            <person name="Montmayeur A."/>
            <person name="Murphy C."/>
            <person name="Neiman D."/>
            <person name="Pearson M."/>
            <person name="Priest M."/>
            <person name="Roberts A."/>
            <person name="Saif S."/>
            <person name="Shea T."/>
            <person name="Shenoy N."/>
            <person name="Sisk P."/>
            <person name="Stolte C."/>
            <person name="Sykes S."/>
            <person name="Yandava C."/>
            <person name="Wortman J."/>
            <person name="Nusbaum C."/>
            <person name="Birren B."/>
        </authorList>
    </citation>
    <scope>NUCLEOTIDE SEQUENCE</scope>
    <source>
        <strain evidence="2">ATCC 64411</strain>
    </source>
</reference>
<sequence length="431" mass="47980">MATSSNPLPPVPPSHFYQQQQQQEQQQLSYPRQQQQAQGYYSQPQQAPGQHLYQQQNWQQQPPQQPQDPSRANGSDGPPRSGHRNRTFSFQSNKSHKSTELVETSAEKEAKRLHSKADPTLAMSEAEPGVVAATVKSSLAPLRNMRHKDMHGNVIDDPDRSNPTRNRWERPLDTIRSFEAAIDGGYNRQSMIIRSDSDSVANWDRRSSYFAPSNAGGNAYNGRYQRDSYYSTRGGPPDRRYGGWTENQGDVYGPQGYNAYSNVPRTRYSRMTSEPQFPSQRQSDQTNVYPQPMNHRSYETVASGSGSGSSGDHAGYQTDPTSSDNSSIERVQSPPKRQEPVNDYGIGFTQNSNYQAPSFTVAINGGSATPRPGGNNATPPHEPSPPPVPSKQNSILRKITRAPSTASVATERPGMGEKRKSWFARRFSKNS</sequence>
<dbReference type="PANTHER" id="PTHR28186:SF1">
    <property type="entry name" value="MEIOTICALLY UP-REGULATED GENE 9 PROTEIN"/>
    <property type="match status" value="1"/>
</dbReference>
<keyword evidence="4" id="KW-1185">Reference proteome</keyword>
<dbReference type="EMBL" id="ADBL01002467">
    <property type="status" value="NOT_ANNOTATED_CDS"/>
    <property type="molecule type" value="Genomic_DNA"/>
</dbReference>
<dbReference type="AlphaFoldDB" id="A0A0C4EAH4"/>
<dbReference type="Proteomes" id="UP000011715">
    <property type="component" value="Unassembled WGS sequence"/>
</dbReference>
<accession>A0A0C4EAH4</accession>
<evidence type="ECO:0000313" key="4">
    <source>
        <dbReference type="Proteomes" id="UP000011715"/>
    </source>
</evidence>
<dbReference type="Pfam" id="PF10295">
    <property type="entry name" value="DUF2406"/>
    <property type="match status" value="1"/>
</dbReference>
<organism evidence="3 4">
    <name type="scientific">Magnaporthiopsis poae (strain ATCC 64411 / 73-15)</name>
    <name type="common">Kentucky bluegrass fungus</name>
    <name type="synonym">Magnaporthe poae</name>
    <dbReference type="NCBI Taxonomy" id="644358"/>
    <lineage>
        <taxon>Eukaryota</taxon>
        <taxon>Fungi</taxon>
        <taxon>Dikarya</taxon>
        <taxon>Ascomycota</taxon>
        <taxon>Pezizomycotina</taxon>
        <taxon>Sordariomycetes</taxon>
        <taxon>Sordariomycetidae</taxon>
        <taxon>Magnaporthales</taxon>
        <taxon>Magnaporthaceae</taxon>
        <taxon>Magnaporthiopsis</taxon>
    </lineage>
</organism>
<feature type="compositionally biased region" description="Polar residues" evidence="1">
    <location>
        <begin position="348"/>
        <end position="358"/>
    </location>
</feature>
<feature type="region of interest" description="Disordered" evidence="1">
    <location>
        <begin position="211"/>
        <end position="431"/>
    </location>
</feature>
<dbReference type="EnsemblFungi" id="MAPG_09645T0">
    <property type="protein sequence ID" value="MAPG_09645T0"/>
    <property type="gene ID" value="MAPG_09645"/>
</dbReference>
<evidence type="ECO:0008006" key="5">
    <source>
        <dbReference type="Google" id="ProtNLM"/>
    </source>
</evidence>
<protein>
    <recommendedName>
        <fullName evidence="5">DUF2406 domain-containing protein</fullName>
    </recommendedName>
</protein>
<feature type="compositionally biased region" description="Polar residues" evidence="1">
    <location>
        <begin position="318"/>
        <end position="330"/>
    </location>
</feature>
<dbReference type="SUPFAM" id="SSF81995">
    <property type="entry name" value="beta-sandwich domain of Sec23/24"/>
    <property type="match status" value="1"/>
</dbReference>
<reference evidence="3" key="5">
    <citation type="submission" date="2015-06" db="UniProtKB">
        <authorList>
            <consortium name="EnsemblFungi"/>
        </authorList>
    </citation>
    <scope>IDENTIFICATION</scope>
    <source>
        <strain evidence="3">ATCC 64411</strain>
    </source>
</reference>
<evidence type="ECO:0000313" key="3">
    <source>
        <dbReference type="EnsemblFungi" id="MAPG_09645T0"/>
    </source>
</evidence>
<reference evidence="2" key="2">
    <citation type="submission" date="2010-05" db="EMBL/GenBank/DDBJ databases">
        <title>The Genome Sequence of Magnaporthe poae strain ATCC 64411.</title>
        <authorList>
            <consortium name="The Broad Institute Genome Sequencing Platform"/>
            <consortium name="Broad Institute Genome Sequencing Center for Infectious Disease"/>
            <person name="Ma L.-J."/>
            <person name="Dead R."/>
            <person name="Young S."/>
            <person name="Zeng Q."/>
            <person name="Koehrsen M."/>
            <person name="Alvarado L."/>
            <person name="Berlin A."/>
            <person name="Chapman S.B."/>
            <person name="Chen Z."/>
            <person name="Freedman E."/>
            <person name="Gellesch M."/>
            <person name="Goldberg J."/>
            <person name="Griggs A."/>
            <person name="Gujja S."/>
            <person name="Heilman E.R."/>
            <person name="Heiman D."/>
            <person name="Hepburn T."/>
            <person name="Howarth C."/>
            <person name="Jen D."/>
            <person name="Larson L."/>
            <person name="Mehta T."/>
            <person name="Neiman D."/>
            <person name="Pearson M."/>
            <person name="Roberts A."/>
            <person name="Saif S."/>
            <person name="Shea T."/>
            <person name="Shenoy N."/>
            <person name="Sisk P."/>
            <person name="Stolte C."/>
            <person name="Sykes S."/>
            <person name="Walk T."/>
            <person name="White J."/>
            <person name="Yandava C."/>
            <person name="Haas B."/>
            <person name="Nusbaum C."/>
            <person name="Birren B."/>
        </authorList>
    </citation>
    <scope>NUCLEOTIDE SEQUENCE</scope>
    <source>
        <strain evidence="2">ATCC 64411</strain>
    </source>
</reference>
<dbReference type="OrthoDB" id="5330253at2759"/>
<dbReference type="VEuPathDB" id="FungiDB:MAPG_09645"/>
<reference evidence="4" key="1">
    <citation type="submission" date="2010-05" db="EMBL/GenBank/DDBJ databases">
        <title>The genome sequence of Magnaporthe poae strain ATCC 64411.</title>
        <authorList>
            <person name="Ma L.-J."/>
            <person name="Dead R."/>
            <person name="Young S."/>
            <person name="Zeng Q."/>
            <person name="Koehrsen M."/>
            <person name="Alvarado L."/>
            <person name="Berlin A."/>
            <person name="Chapman S.B."/>
            <person name="Chen Z."/>
            <person name="Freedman E."/>
            <person name="Gellesch M."/>
            <person name="Goldberg J."/>
            <person name="Griggs A."/>
            <person name="Gujja S."/>
            <person name="Heilman E.R."/>
            <person name="Heiman D."/>
            <person name="Hepburn T."/>
            <person name="Howarth C."/>
            <person name="Jen D."/>
            <person name="Larson L."/>
            <person name="Mehta T."/>
            <person name="Neiman D."/>
            <person name="Pearson M."/>
            <person name="Roberts A."/>
            <person name="Saif S."/>
            <person name="Shea T."/>
            <person name="Shenoy N."/>
            <person name="Sisk P."/>
            <person name="Stolte C."/>
            <person name="Sykes S."/>
            <person name="Walk T."/>
            <person name="White J."/>
            <person name="Yandava C."/>
            <person name="Haas B."/>
            <person name="Nusbaum C."/>
            <person name="Birren B."/>
        </authorList>
    </citation>
    <scope>NUCLEOTIDE SEQUENCE [LARGE SCALE GENOMIC DNA]</scope>
    <source>
        <strain evidence="4">ATCC 64411 / 73-15</strain>
    </source>
</reference>
<reference evidence="3" key="4">
    <citation type="journal article" date="2015" name="G3 (Bethesda)">
        <title>Genome sequences of three phytopathogenic species of the Magnaporthaceae family of fungi.</title>
        <authorList>
            <person name="Okagaki L.H."/>
            <person name="Nunes C.C."/>
            <person name="Sailsbery J."/>
            <person name="Clay B."/>
            <person name="Brown D."/>
            <person name="John T."/>
            <person name="Oh Y."/>
            <person name="Young N."/>
            <person name="Fitzgerald M."/>
            <person name="Haas B.J."/>
            <person name="Zeng Q."/>
            <person name="Young S."/>
            <person name="Adiconis X."/>
            <person name="Fan L."/>
            <person name="Levin J.Z."/>
            <person name="Mitchell T.K."/>
            <person name="Okubara P.A."/>
            <person name="Farman M.L."/>
            <person name="Kohn L.M."/>
            <person name="Birren B."/>
            <person name="Ma L.-J."/>
            <person name="Dean R.A."/>
        </authorList>
    </citation>
    <scope>NUCLEOTIDE SEQUENCE</scope>
    <source>
        <strain evidence="3">ATCC 64411 / 73-15</strain>
    </source>
</reference>
<feature type="region of interest" description="Disordered" evidence="1">
    <location>
        <begin position="1"/>
        <end position="125"/>
    </location>
</feature>